<keyword evidence="2" id="KW-1185">Reference proteome</keyword>
<dbReference type="KEGG" id="nmv:NITMOv2_1256"/>
<protein>
    <submittedName>
        <fullName evidence="1">Uncharacterized protein</fullName>
    </submittedName>
</protein>
<reference evidence="1 2" key="1">
    <citation type="journal article" date="2015" name="Proc. Natl. Acad. Sci. U.S.A.">
        <title>Expanded metabolic versatility of ubiquitous nitrite-oxidizing bacteria from the genus Nitrospira.</title>
        <authorList>
            <person name="Koch H."/>
            <person name="Lucker S."/>
            <person name="Albertsen M."/>
            <person name="Kitzinger K."/>
            <person name="Herbold C."/>
            <person name="Spieck E."/>
            <person name="Nielsen P.H."/>
            <person name="Wagner M."/>
            <person name="Daims H."/>
        </authorList>
    </citation>
    <scope>NUCLEOTIDE SEQUENCE [LARGE SCALE GENOMIC DNA]</scope>
    <source>
        <strain evidence="1 2">NSP M-1</strain>
    </source>
</reference>
<sequence>MRLHPYCSVLLTLLLTIVLNDIALALNAKKDPTVVDVSNTVVGEVVGISAIPSALTDVAISAAVALDIPGQSMVAHVSSAQFFGNARVIYDQPNCTGQAYFNAAGLLATPRVFPIIGIGAGGFALYIPRPNTMPVTITAQGSSWDFTGVCNAGSATSVVRPTY</sequence>
<accession>A0A0K2G9Y8</accession>
<name>A0A0K2G9Y8_NITMO</name>
<organism evidence="1 2">
    <name type="scientific">Nitrospira moscoviensis</name>
    <dbReference type="NCBI Taxonomy" id="42253"/>
    <lineage>
        <taxon>Bacteria</taxon>
        <taxon>Pseudomonadati</taxon>
        <taxon>Nitrospirota</taxon>
        <taxon>Nitrospiria</taxon>
        <taxon>Nitrospirales</taxon>
        <taxon>Nitrospiraceae</taxon>
        <taxon>Nitrospira</taxon>
    </lineage>
</organism>
<dbReference type="AlphaFoldDB" id="A0A0K2G9Y8"/>
<dbReference type="RefSeq" id="WP_145976182.1">
    <property type="nucleotide sequence ID" value="NZ_CP011801.1"/>
</dbReference>
<dbReference type="Proteomes" id="UP000069205">
    <property type="component" value="Chromosome"/>
</dbReference>
<evidence type="ECO:0000313" key="2">
    <source>
        <dbReference type="Proteomes" id="UP000069205"/>
    </source>
</evidence>
<dbReference type="STRING" id="42253.NITMOv2_1256"/>
<evidence type="ECO:0000313" key="1">
    <source>
        <dbReference type="EMBL" id="ALA57684.1"/>
    </source>
</evidence>
<gene>
    <name evidence="1" type="ORF">NITMOv2_1256</name>
</gene>
<dbReference type="EMBL" id="CP011801">
    <property type="protein sequence ID" value="ALA57684.1"/>
    <property type="molecule type" value="Genomic_DNA"/>
</dbReference>
<proteinExistence type="predicted"/>